<reference evidence="1" key="1">
    <citation type="journal article" date="2015" name="Nature">
        <title>Complex archaea that bridge the gap between prokaryotes and eukaryotes.</title>
        <authorList>
            <person name="Spang A."/>
            <person name="Saw J.H."/>
            <person name="Jorgensen S.L."/>
            <person name="Zaremba-Niedzwiedzka K."/>
            <person name="Martijn J."/>
            <person name="Lind A.E."/>
            <person name="van Eijk R."/>
            <person name="Schleper C."/>
            <person name="Guy L."/>
            <person name="Ettema T.J."/>
        </authorList>
    </citation>
    <scope>NUCLEOTIDE SEQUENCE</scope>
</reference>
<accession>A0A0F9HIE5</accession>
<name>A0A0F9HIE5_9ZZZZ</name>
<dbReference type="EMBL" id="LAZR01016810">
    <property type="protein sequence ID" value="KKM02902.1"/>
    <property type="molecule type" value="Genomic_DNA"/>
</dbReference>
<gene>
    <name evidence="1" type="ORF">LCGC14_1779760</name>
</gene>
<proteinExistence type="predicted"/>
<dbReference type="AlphaFoldDB" id="A0A0F9HIE5"/>
<organism evidence="1">
    <name type="scientific">marine sediment metagenome</name>
    <dbReference type="NCBI Taxonomy" id="412755"/>
    <lineage>
        <taxon>unclassified sequences</taxon>
        <taxon>metagenomes</taxon>
        <taxon>ecological metagenomes</taxon>
    </lineage>
</organism>
<comment type="caution">
    <text evidence="1">The sequence shown here is derived from an EMBL/GenBank/DDBJ whole genome shotgun (WGS) entry which is preliminary data.</text>
</comment>
<evidence type="ECO:0000313" key="1">
    <source>
        <dbReference type="EMBL" id="KKM02902.1"/>
    </source>
</evidence>
<sequence length="81" mass="9371">MKANDPCIGEKVSCEDCVIGINTGGMIKKIDIMKIIEDKVIEYLDSIIVTDDHGQQWLSVEYNEMEEEIRKLFKDYDKTKI</sequence>
<protein>
    <submittedName>
        <fullName evidence="1">Uncharacterized protein</fullName>
    </submittedName>
</protein>